<accession>A0A2U3QFS0</accession>
<dbReference type="SUPFAM" id="SSF53098">
    <property type="entry name" value="Ribonuclease H-like"/>
    <property type="match status" value="1"/>
</dbReference>
<dbReference type="InterPro" id="IPR006054">
    <property type="entry name" value="DnaQ"/>
</dbReference>
<dbReference type="NCBIfam" id="TIGR00573">
    <property type="entry name" value="dnaq"/>
    <property type="match status" value="1"/>
</dbReference>
<keyword evidence="7" id="KW-0548">Nucleotidyltransferase</keyword>
<dbReference type="GO" id="GO:0008408">
    <property type="term" value="F:3'-5' exonuclease activity"/>
    <property type="evidence" value="ECO:0007669"/>
    <property type="project" value="TreeGrafter"/>
</dbReference>
<dbReference type="CDD" id="cd06127">
    <property type="entry name" value="DEDDh"/>
    <property type="match status" value="1"/>
</dbReference>
<gene>
    <name evidence="7" type="ORF">NBG4_20059</name>
</gene>
<dbReference type="FunFam" id="3.30.420.10:FF:000045">
    <property type="entry name" value="3'-5' exonuclease DinG"/>
    <property type="match status" value="1"/>
</dbReference>
<dbReference type="GO" id="GO:0003887">
    <property type="term" value="F:DNA-directed DNA polymerase activity"/>
    <property type="evidence" value="ECO:0007669"/>
    <property type="project" value="UniProtKB-EC"/>
</dbReference>
<dbReference type="SMART" id="SM00479">
    <property type="entry name" value="EXOIII"/>
    <property type="match status" value="1"/>
</dbReference>
<evidence type="ECO:0000256" key="5">
    <source>
        <dbReference type="ARBA" id="ARBA00026073"/>
    </source>
</evidence>
<dbReference type="GO" id="GO:0005829">
    <property type="term" value="C:cytosol"/>
    <property type="evidence" value="ECO:0007669"/>
    <property type="project" value="TreeGrafter"/>
</dbReference>
<dbReference type="GO" id="GO:0006260">
    <property type="term" value="P:DNA replication"/>
    <property type="evidence" value="ECO:0007669"/>
    <property type="project" value="InterPro"/>
</dbReference>
<dbReference type="InterPro" id="IPR013520">
    <property type="entry name" value="Ribonucl_H"/>
</dbReference>
<evidence type="ECO:0000259" key="6">
    <source>
        <dbReference type="SMART" id="SM00479"/>
    </source>
</evidence>
<evidence type="ECO:0000256" key="3">
    <source>
        <dbReference type="ARBA" id="ARBA00022839"/>
    </source>
</evidence>
<name>A0A2U3QFS0_9BACT</name>
<evidence type="ECO:0000256" key="4">
    <source>
        <dbReference type="ARBA" id="ARBA00025483"/>
    </source>
</evidence>
<dbReference type="EC" id="2.7.7.7" evidence="7"/>
<evidence type="ECO:0000256" key="1">
    <source>
        <dbReference type="ARBA" id="ARBA00022722"/>
    </source>
</evidence>
<evidence type="ECO:0000313" key="8">
    <source>
        <dbReference type="Proteomes" id="UP000245125"/>
    </source>
</evidence>
<dbReference type="OrthoDB" id="9803913at2"/>
<dbReference type="PANTHER" id="PTHR30231:SF4">
    <property type="entry name" value="PROTEIN NEN2"/>
    <property type="match status" value="1"/>
</dbReference>
<evidence type="ECO:0000313" key="7">
    <source>
        <dbReference type="EMBL" id="SPQ00253.1"/>
    </source>
</evidence>
<reference evidence="8" key="1">
    <citation type="submission" date="2018-03" db="EMBL/GenBank/DDBJ databases">
        <authorList>
            <person name="Zecchin S."/>
        </authorList>
    </citation>
    <scope>NUCLEOTIDE SEQUENCE [LARGE SCALE GENOMIC DNA]</scope>
</reference>
<dbReference type="Gene3D" id="3.30.420.10">
    <property type="entry name" value="Ribonuclease H-like superfamily/Ribonuclease H"/>
    <property type="match status" value="1"/>
</dbReference>
<dbReference type="Proteomes" id="UP000245125">
    <property type="component" value="Unassembled WGS sequence"/>
</dbReference>
<sequence>MLSFITGRSKSDEKESRLQETQYVVIDTELTGLNGRRDSIVSIGAVRMKGGRIDIGESFYKMMNPETSLTAESVVIHEIMPSDVVMKPNIDAVLGDFLDYCGTDVLVGFCVSVDMEFLNRETKRLFGAPLGNQVIDIYPLFEWLLKKGIFSGEKAALLSSRYQLYDIARCFDIEVNGAHNAIIDAFITAQIFQRFIPLLSKAGMKSAADLVKLTKNFKGGDHNRISSNISNF</sequence>
<keyword evidence="2" id="KW-0378">Hydrolase</keyword>
<keyword evidence="7" id="KW-0808">Transferase</keyword>
<organism evidence="7 8">
    <name type="scientific">Candidatus Sulfobium mesophilum</name>
    <dbReference type="NCBI Taxonomy" id="2016548"/>
    <lineage>
        <taxon>Bacteria</taxon>
        <taxon>Pseudomonadati</taxon>
        <taxon>Nitrospirota</taxon>
        <taxon>Nitrospiria</taxon>
        <taxon>Nitrospirales</taxon>
        <taxon>Nitrospiraceae</taxon>
        <taxon>Candidatus Sulfobium</taxon>
    </lineage>
</organism>
<feature type="domain" description="Exonuclease" evidence="6">
    <location>
        <begin position="22"/>
        <end position="201"/>
    </location>
</feature>
<dbReference type="InterPro" id="IPR012337">
    <property type="entry name" value="RNaseH-like_sf"/>
</dbReference>
<proteinExistence type="predicted"/>
<dbReference type="EMBL" id="OUUY01000064">
    <property type="protein sequence ID" value="SPQ00253.1"/>
    <property type="molecule type" value="Genomic_DNA"/>
</dbReference>
<comment type="function">
    <text evidence="4">DNA polymerase III is a complex, multichain enzyme responsible for most of the replicative synthesis in bacteria. The epsilon subunit contain the editing function and is a proofreading 3'-5' exonuclease.</text>
</comment>
<keyword evidence="3" id="KW-0269">Exonuclease</keyword>
<evidence type="ECO:0000256" key="2">
    <source>
        <dbReference type="ARBA" id="ARBA00022801"/>
    </source>
</evidence>
<comment type="subunit">
    <text evidence="5">DNA polymerase III contains a core (composed of alpha, epsilon and theta chains) that associates with a tau subunit. This core dimerizes to form the POLIII' complex. PolIII' associates with the gamma complex (composed of gamma, delta, delta', psi and chi chains) and with the beta chain to form the complete DNA polymerase III complex.</text>
</comment>
<dbReference type="Pfam" id="PF00929">
    <property type="entry name" value="RNase_T"/>
    <property type="match status" value="1"/>
</dbReference>
<dbReference type="InterPro" id="IPR036397">
    <property type="entry name" value="RNaseH_sf"/>
</dbReference>
<keyword evidence="8" id="KW-1185">Reference proteome</keyword>
<keyword evidence="1" id="KW-0540">Nuclease</keyword>
<dbReference type="PANTHER" id="PTHR30231">
    <property type="entry name" value="DNA POLYMERASE III SUBUNIT EPSILON"/>
    <property type="match status" value="1"/>
</dbReference>
<dbReference type="GO" id="GO:0003677">
    <property type="term" value="F:DNA binding"/>
    <property type="evidence" value="ECO:0007669"/>
    <property type="project" value="InterPro"/>
</dbReference>
<protein>
    <submittedName>
        <fullName evidence="7">Putative DNA polymerase III subunit epsilon</fullName>
        <ecNumber evidence="7">2.7.7.7</ecNumber>
    </submittedName>
</protein>
<dbReference type="AlphaFoldDB" id="A0A2U3QFS0"/>